<gene>
    <name evidence="1" type="ORF">LK07_00835</name>
</gene>
<dbReference type="Proteomes" id="UP000031501">
    <property type="component" value="Chromosome"/>
</dbReference>
<dbReference type="EMBL" id="CP022433">
    <property type="protein sequence ID" value="ASN28102.1"/>
    <property type="molecule type" value="Genomic_DNA"/>
</dbReference>
<dbReference type="AlphaFoldDB" id="A0A221P7I0"/>
<reference evidence="1 2" key="1">
    <citation type="submission" date="2017-07" db="EMBL/GenBank/DDBJ databases">
        <title>Genome sequence of Streptomyces pluripotens MUSC 137T.</title>
        <authorList>
            <person name="Ser H.-L."/>
            <person name="Lee L.-H."/>
        </authorList>
    </citation>
    <scope>NUCLEOTIDE SEQUENCE [LARGE SCALE GENOMIC DNA]</scope>
    <source>
        <strain evidence="1 2">MUSC 137</strain>
    </source>
</reference>
<protein>
    <submittedName>
        <fullName evidence="1">Uncharacterized protein</fullName>
    </submittedName>
</protein>
<keyword evidence="2" id="KW-1185">Reference proteome</keyword>
<dbReference type="PROSITE" id="PS51257">
    <property type="entry name" value="PROKAR_LIPOPROTEIN"/>
    <property type="match status" value="1"/>
</dbReference>
<proteinExistence type="predicted"/>
<organism evidence="1 2">
    <name type="scientific">Streptomyces pluripotens</name>
    <dbReference type="NCBI Taxonomy" id="1355015"/>
    <lineage>
        <taxon>Bacteria</taxon>
        <taxon>Bacillati</taxon>
        <taxon>Actinomycetota</taxon>
        <taxon>Actinomycetes</taxon>
        <taxon>Kitasatosporales</taxon>
        <taxon>Streptomycetaceae</taxon>
        <taxon>Streptomyces</taxon>
    </lineage>
</organism>
<sequence>MSHGGTRSTSRVPRRRKVGSLAVWWLLLACALWLGGQAVDQAASPTACASSAALMVAIGEAGYWLQQRWAARNGGASAAVKRVGSRRKQG</sequence>
<evidence type="ECO:0000313" key="1">
    <source>
        <dbReference type="EMBL" id="ASN28102.1"/>
    </source>
</evidence>
<accession>A0A221P7I0</accession>
<name>A0A221P7I0_9ACTN</name>
<evidence type="ECO:0000313" key="2">
    <source>
        <dbReference type="Proteomes" id="UP000031501"/>
    </source>
</evidence>